<dbReference type="Pfam" id="PF13516">
    <property type="entry name" value="LRR_6"/>
    <property type="match status" value="1"/>
</dbReference>
<dbReference type="eggNOG" id="KOG2982">
    <property type="taxonomic scope" value="Eukaryota"/>
</dbReference>
<reference evidence="5 6" key="1">
    <citation type="journal article" date="2011" name="Science">
        <title>The ecoresponsive genome of Daphnia pulex.</title>
        <authorList>
            <person name="Colbourne J.K."/>
            <person name="Pfrender M.E."/>
            <person name="Gilbert D."/>
            <person name="Thomas W.K."/>
            <person name="Tucker A."/>
            <person name="Oakley T.H."/>
            <person name="Tokishita S."/>
            <person name="Aerts A."/>
            <person name="Arnold G.J."/>
            <person name="Basu M.K."/>
            <person name="Bauer D.J."/>
            <person name="Caceres C.E."/>
            <person name="Carmel L."/>
            <person name="Casola C."/>
            <person name="Choi J.H."/>
            <person name="Detter J.C."/>
            <person name="Dong Q."/>
            <person name="Dusheyko S."/>
            <person name="Eads B.D."/>
            <person name="Frohlich T."/>
            <person name="Geiler-Samerotte K.A."/>
            <person name="Gerlach D."/>
            <person name="Hatcher P."/>
            <person name="Jogdeo S."/>
            <person name="Krijgsveld J."/>
            <person name="Kriventseva E.V."/>
            <person name="Kultz D."/>
            <person name="Laforsch C."/>
            <person name="Lindquist E."/>
            <person name="Lopez J."/>
            <person name="Manak J.R."/>
            <person name="Muller J."/>
            <person name="Pangilinan J."/>
            <person name="Patwardhan R.P."/>
            <person name="Pitluck S."/>
            <person name="Pritham E.J."/>
            <person name="Rechtsteiner A."/>
            <person name="Rho M."/>
            <person name="Rogozin I.B."/>
            <person name="Sakarya O."/>
            <person name="Salamov A."/>
            <person name="Schaack S."/>
            <person name="Shapiro H."/>
            <person name="Shiga Y."/>
            <person name="Skalitzky C."/>
            <person name="Smith Z."/>
            <person name="Souvorov A."/>
            <person name="Sung W."/>
            <person name="Tang Z."/>
            <person name="Tsuchiya D."/>
            <person name="Tu H."/>
            <person name="Vos H."/>
            <person name="Wang M."/>
            <person name="Wolf Y.I."/>
            <person name="Yamagata H."/>
            <person name="Yamada T."/>
            <person name="Ye Y."/>
            <person name="Shaw J.R."/>
            <person name="Andrews J."/>
            <person name="Crease T.J."/>
            <person name="Tang H."/>
            <person name="Lucas S.M."/>
            <person name="Robertson H.M."/>
            <person name="Bork P."/>
            <person name="Koonin E.V."/>
            <person name="Zdobnov E.M."/>
            <person name="Grigoriev I.V."/>
            <person name="Lynch M."/>
            <person name="Boore J.L."/>
        </authorList>
    </citation>
    <scope>NUCLEOTIDE SEQUENCE [LARGE SCALE GENOMIC DNA]</scope>
</reference>
<name>E9G3A9_DAPPU</name>
<evidence type="ECO:0000256" key="4">
    <source>
        <dbReference type="ARBA" id="ARBA00022737"/>
    </source>
</evidence>
<keyword evidence="6" id="KW-1185">Reference proteome</keyword>
<dbReference type="Gene3D" id="3.80.10.10">
    <property type="entry name" value="Ribonuclease Inhibitor"/>
    <property type="match status" value="3"/>
</dbReference>
<dbReference type="PANTHER" id="PTHR22710">
    <property type="entry name" value="X-RAY RADIATION RESISTANCE ASSOCIATED PROTEIN 1 XRRA1"/>
    <property type="match status" value="1"/>
</dbReference>
<gene>
    <name evidence="5" type="ORF">DAPPUDRAFT_309060</name>
</gene>
<dbReference type="InterPro" id="IPR047991">
    <property type="entry name" value="TBCEL_Ubl"/>
</dbReference>
<protein>
    <recommendedName>
        <fullName evidence="7">Ubiquitin-like domain-containing protein</fullName>
    </recommendedName>
</protein>
<dbReference type="GO" id="GO:0007023">
    <property type="term" value="P:post-chaperonin tubulin folding pathway"/>
    <property type="evidence" value="ECO:0000318"/>
    <property type="project" value="GO_Central"/>
</dbReference>
<proteinExistence type="predicted"/>
<dbReference type="OMA" id="MRFPNKQ"/>
<dbReference type="GO" id="GO:0000226">
    <property type="term" value="P:microtubule cytoskeleton organization"/>
    <property type="evidence" value="ECO:0000318"/>
    <property type="project" value="GO_Central"/>
</dbReference>
<dbReference type="HOGENOM" id="CLU_017716_1_1_1"/>
<dbReference type="FunFam" id="3.80.10.10:FF:001494">
    <property type="entry name" value="Uncharacterized protein"/>
    <property type="match status" value="1"/>
</dbReference>
<dbReference type="Proteomes" id="UP000000305">
    <property type="component" value="Unassembled WGS sequence"/>
</dbReference>
<dbReference type="GO" id="GO:0005737">
    <property type="term" value="C:cytoplasm"/>
    <property type="evidence" value="ECO:0000318"/>
    <property type="project" value="GO_Central"/>
</dbReference>
<dbReference type="PhylomeDB" id="E9G3A9"/>
<evidence type="ECO:0000256" key="2">
    <source>
        <dbReference type="ARBA" id="ARBA00022490"/>
    </source>
</evidence>
<dbReference type="PROSITE" id="PS51450">
    <property type="entry name" value="LRR"/>
    <property type="match status" value="1"/>
</dbReference>
<evidence type="ECO:0000256" key="1">
    <source>
        <dbReference type="ARBA" id="ARBA00004496"/>
    </source>
</evidence>
<dbReference type="SUPFAM" id="SSF52058">
    <property type="entry name" value="L domain-like"/>
    <property type="match status" value="1"/>
</dbReference>
<keyword evidence="3" id="KW-0433">Leucine-rich repeat</keyword>
<evidence type="ECO:0000313" key="5">
    <source>
        <dbReference type="EMBL" id="EFX86021.1"/>
    </source>
</evidence>
<dbReference type="OrthoDB" id="5855206at2759"/>
<dbReference type="GO" id="GO:0043014">
    <property type="term" value="F:alpha-tubulin binding"/>
    <property type="evidence" value="ECO:0000318"/>
    <property type="project" value="GO_Central"/>
</dbReference>
<keyword evidence="4" id="KW-0677">Repeat</keyword>
<dbReference type="FunCoup" id="E9G3A9">
    <property type="interactions" value="465"/>
</dbReference>
<accession>E9G3A9</accession>
<dbReference type="InterPro" id="IPR032675">
    <property type="entry name" value="LRR_dom_sf"/>
</dbReference>
<dbReference type="FunFam" id="3.80.10.10:FF:001674">
    <property type="entry name" value="Uncharacterized protein"/>
    <property type="match status" value="1"/>
</dbReference>
<dbReference type="SUPFAM" id="SSF54236">
    <property type="entry name" value="Ubiquitin-like"/>
    <property type="match status" value="1"/>
</dbReference>
<dbReference type="STRING" id="6669.E9G3A9"/>
<dbReference type="EMBL" id="GL732531">
    <property type="protein sequence ID" value="EFX86021.1"/>
    <property type="molecule type" value="Genomic_DNA"/>
</dbReference>
<sequence>MRSITQAVSEKYSDDDEDTSGSGFILFVPRSSPRKRLPSTLILDHCEIDSVGDEQSLSSMCHEVNELDLAHNQISKWTEINKLISCLPKLSFLNLSYNALGSVNVNAPESSYPSLKKLVLNRVGIQWSDLVPYLILIPNLEELHLSFNQIEISVEQEDNGKAISEVFPKITTLHFDGNRVENRDHLLWLSLKFPSLTSLVLCDCPLWTLRWNSPAARKAQGTSMSGSSFASSSGSADSSSMASCSGDGKTSPCCVPFLDHDCSENLKENFDESSMFPHLRSISLNNSMFDCWEEIGQLRIWPSLAELRMQSCPLFRKLTEHERRELTIARLPNLRRLNGGGDISAKEREEAERNFLRRFHDCEVKPARYHELLEIHGHVAPFAEVKLAPPKVANVWVRFGEQRWNEKNLSLYMTMKELREKFSFTVGLPASKLRLWHIDIHPMLMRFPAKRLYSYNLKDGDEILIDEKLC</sequence>
<evidence type="ECO:0000256" key="3">
    <source>
        <dbReference type="ARBA" id="ARBA00022614"/>
    </source>
</evidence>
<keyword evidence="2" id="KW-0963">Cytoplasm</keyword>
<dbReference type="InterPro" id="IPR029071">
    <property type="entry name" value="Ubiquitin-like_domsf"/>
</dbReference>
<organism evidence="5 6">
    <name type="scientific">Daphnia pulex</name>
    <name type="common">Water flea</name>
    <dbReference type="NCBI Taxonomy" id="6669"/>
    <lineage>
        <taxon>Eukaryota</taxon>
        <taxon>Metazoa</taxon>
        <taxon>Ecdysozoa</taxon>
        <taxon>Arthropoda</taxon>
        <taxon>Crustacea</taxon>
        <taxon>Branchiopoda</taxon>
        <taxon>Diplostraca</taxon>
        <taxon>Cladocera</taxon>
        <taxon>Anomopoda</taxon>
        <taxon>Daphniidae</taxon>
        <taxon>Daphnia</taxon>
    </lineage>
</organism>
<dbReference type="PANTHER" id="PTHR22710:SF2">
    <property type="entry name" value="X-RAY RADIATION RESISTANCE-ASSOCIATED PROTEIN 1"/>
    <property type="match status" value="1"/>
</dbReference>
<dbReference type="InterPro" id="IPR001611">
    <property type="entry name" value="Leu-rich_rpt"/>
</dbReference>
<dbReference type="AlphaFoldDB" id="E9G3A9"/>
<dbReference type="CDD" id="cd17045">
    <property type="entry name" value="Ubl_TBCEL"/>
    <property type="match status" value="1"/>
</dbReference>
<comment type="subcellular location">
    <subcellularLocation>
        <location evidence="1">Cytoplasm</location>
    </subcellularLocation>
</comment>
<dbReference type="GO" id="GO:0007021">
    <property type="term" value="P:tubulin complex assembly"/>
    <property type="evidence" value="ECO:0000318"/>
    <property type="project" value="GO_Central"/>
</dbReference>
<evidence type="ECO:0008006" key="7">
    <source>
        <dbReference type="Google" id="ProtNLM"/>
    </source>
</evidence>
<dbReference type="InParanoid" id="E9G3A9"/>
<evidence type="ECO:0000313" key="6">
    <source>
        <dbReference type="Proteomes" id="UP000000305"/>
    </source>
</evidence>
<dbReference type="KEGG" id="dpx:DAPPUDRAFT_309060"/>